<dbReference type="EMBL" id="JAFEUZ010000033">
    <property type="protein sequence ID" value="KAG5469307.1"/>
    <property type="molecule type" value="Genomic_DNA"/>
</dbReference>
<dbReference type="RefSeq" id="XP_067175480.1">
    <property type="nucleotide sequence ID" value="XM_067320105.1"/>
</dbReference>
<accession>A0A836GKE2</accession>
<feature type="region of interest" description="Disordered" evidence="1">
    <location>
        <begin position="61"/>
        <end position="168"/>
    </location>
</feature>
<feature type="compositionally biased region" description="Polar residues" evidence="1">
    <location>
        <begin position="93"/>
        <end position="104"/>
    </location>
</feature>
<feature type="compositionally biased region" description="Low complexity" evidence="1">
    <location>
        <begin position="156"/>
        <end position="165"/>
    </location>
</feature>
<feature type="region of interest" description="Disordered" evidence="1">
    <location>
        <begin position="183"/>
        <end position="209"/>
    </location>
</feature>
<reference evidence="3" key="1">
    <citation type="journal article" date="2021" name="Microbiol. Resour. Announc.">
        <title>LGAAP: Leishmaniinae Genome Assembly and Annotation Pipeline.</title>
        <authorList>
            <person name="Almutairi H."/>
            <person name="Urbaniak M.D."/>
            <person name="Bates M.D."/>
            <person name="Jariyapan N."/>
            <person name="Kwakye-Nuako G."/>
            <person name="Thomaz-Soccol V."/>
            <person name="Al-Salem W.S."/>
            <person name="Dillon R.J."/>
            <person name="Bates P.A."/>
            <person name="Gatherer D."/>
        </authorList>
    </citation>
    <scope>NUCLEOTIDE SEQUENCE [LARGE SCALE GENOMIC DNA]</scope>
</reference>
<sequence length="359" mass="39723">MEDYYDSDYVPHDLLARYRELQLELRRRREQQFASLSQGSGLAVDEDDLAAPPTLAQLRLNSSSPTRRANQKQKQMLRWSFRSPHKDMRRSSDSLGENASSGQRCSRRSSAHRCIPRRSSALEEMLAARERSHSSAVGGGALTHDSGALGSPTQRAASSSASSSSGATGVAPALLQGAWLRGAPQGLNQQKGRRRRLPSKALPKAPAPSDLYEAAAEARRQEQFLSESKRLGKPFVPSGGSGLGVPTRFMLGDCVKMLYRSLAPDWRMATPVVVSTAEDLVAVYFPLERLSKEQVTALLLYMNGCLKYNDAVREFHLSKVDEGWDVLTDDGHVLYTFRPPWVKKRSFLPHTVTPPHAHV</sequence>
<feature type="compositionally biased region" description="Low complexity" evidence="1">
    <location>
        <begin position="199"/>
        <end position="209"/>
    </location>
</feature>
<dbReference type="OrthoDB" id="272502at2759"/>
<dbReference type="GeneID" id="92512617"/>
<dbReference type="PANTHER" id="PTHR40430">
    <property type="entry name" value="T. BRUCEI SPP.-SPECIFIC PROTEIN"/>
    <property type="match status" value="1"/>
</dbReference>
<name>A0A836GKE2_9TRYP</name>
<dbReference type="Proteomes" id="UP000673552">
    <property type="component" value="Unassembled WGS sequence"/>
</dbReference>
<dbReference type="KEGG" id="lmat:92512617"/>
<evidence type="ECO:0000256" key="1">
    <source>
        <dbReference type="SAM" id="MobiDB-lite"/>
    </source>
</evidence>
<gene>
    <name evidence="2" type="ORF">LSCM1_02522</name>
</gene>
<dbReference type="AlphaFoldDB" id="A0A836GKE2"/>
<organism evidence="2 3">
    <name type="scientific">Leishmania martiniquensis</name>
    <dbReference type="NCBI Taxonomy" id="1580590"/>
    <lineage>
        <taxon>Eukaryota</taxon>
        <taxon>Discoba</taxon>
        <taxon>Euglenozoa</taxon>
        <taxon>Kinetoplastea</taxon>
        <taxon>Metakinetoplastina</taxon>
        <taxon>Trypanosomatida</taxon>
        <taxon>Trypanosomatidae</taxon>
        <taxon>Leishmaniinae</taxon>
        <taxon>Leishmania</taxon>
    </lineage>
</organism>
<reference evidence="3" key="2">
    <citation type="journal article" date="2021" name="Sci. Data">
        <title>Chromosome-scale genome sequencing, assembly and annotation of six genomes from subfamily Leishmaniinae.</title>
        <authorList>
            <person name="Almutairi H."/>
            <person name="Urbaniak M.D."/>
            <person name="Bates M.D."/>
            <person name="Jariyapan N."/>
            <person name="Kwakye-Nuako G."/>
            <person name="Thomaz Soccol V."/>
            <person name="Al-Salem W.S."/>
            <person name="Dillon R.J."/>
            <person name="Bates P.A."/>
            <person name="Gatherer D."/>
        </authorList>
    </citation>
    <scope>NUCLEOTIDE SEQUENCE [LARGE SCALE GENOMIC DNA]</scope>
</reference>
<evidence type="ECO:0000313" key="3">
    <source>
        <dbReference type="Proteomes" id="UP000673552"/>
    </source>
</evidence>
<feature type="compositionally biased region" description="Polar residues" evidence="1">
    <location>
        <begin position="61"/>
        <end position="74"/>
    </location>
</feature>
<feature type="compositionally biased region" description="Basic residues" evidence="1">
    <location>
        <begin position="105"/>
        <end position="116"/>
    </location>
</feature>
<comment type="caution">
    <text evidence="2">The sequence shown here is derived from an EMBL/GenBank/DDBJ whole genome shotgun (WGS) entry which is preliminary data.</text>
</comment>
<dbReference type="PANTHER" id="PTHR40430:SF1">
    <property type="entry name" value="T. BRUCEI SPP.-SPECIFIC PROTEIN"/>
    <property type="match status" value="1"/>
</dbReference>
<evidence type="ECO:0000313" key="2">
    <source>
        <dbReference type="EMBL" id="KAG5469307.1"/>
    </source>
</evidence>
<keyword evidence="3" id="KW-1185">Reference proteome</keyword>
<proteinExistence type="predicted"/>
<protein>
    <submittedName>
        <fullName evidence="2">Uncharacterized protein</fullName>
    </submittedName>
</protein>